<sequence length="209" mass="23070">MLYRLDAQARQIAAALGAEAHDDPWSGGHVAPASFAPVITAGREFVAGPRPQGRTPRRMVPRLWGVPPPPSAFQARPVLSVRNPDSPFWIGNLRNSEFRCLIPATAFMEWGPNSSRDVDREGRRRRHWFACADQPVFAMAGVWKDSEVPSFALLTCEPNALLRSAGRETMPVILPANPSAQDLWLRGGWDRAQALLAPYPSSLMRAHEG</sequence>
<name>A0ABV3R971_9SPHN</name>
<proteinExistence type="predicted"/>
<accession>A0ABV3R971</accession>
<evidence type="ECO:0000313" key="1">
    <source>
        <dbReference type="EMBL" id="MEW9854443.1"/>
    </source>
</evidence>
<dbReference type="SUPFAM" id="SSF143081">
    <property type="entry name" value="BB1717-like"/>
    <property type="match status" value="1"/>
</dbReference>
<comment type="caution">
    <text evidence="1">The sequence shown here is derived from an EMBL/GenBank/DDBJ whole genome shotgun (WGS) entry which is preliminary data.</text>
</comment>
<reference evidence="1 2" key="1">
    <citation type="submission" date="2024-06" db="EMBL/GenBank/DDBJ databases">
        <title>Novosphingobium rhizovicinus M1R2S20.</title>
        <authorList>
            <person name="Sun J.-Q."/>
        </authorList>
    </citation>
    <scope>NUCLEOTIDE SEQUENCE [LARGE SCALE GENOMIC DNA]</scope>
    <source>
        <strain evidence="1 2">M1R2S20</strain>
    </source>
</reference>
<dbReference type="EMBL" id="JBFNXR010000019">
    <property type="protein sequence ID" value="MEW9854443.1"/>
    <property type="molecule type" value="Genomic_DNA"/>
</dbReference>
<dbReference type="Proteomes" id="UP001556118">
    <property type="component" value="Unassembled WGS sequence"/>
</dbReference>
<organism evidence="1 2">
    <name type="scientific">Novosphingobium rhizovicinum</name>
    <dbReference type="NCBI Taxonomy" id="3228928"/>
    <lineage>
        <taxon>Bacteria</taxon>
        <taxon>Pseudomonadati</taxon>
        <taxon>Pseudomonadota</taxon>
        <taxon>Alphaproteobacteria</taxon>
        <taxon>Sphingomonadales</taxon>
        <taxon>Sphingomonadaceae</taxon>
        <taxon>Novosphingobium</taxon>
    </lineage>
</organism>
<dbReference type="Pfam" id="PF02586">
    <property type="entry name" value="SRAP"/>
    <property type="match status" value="1"/>
</dbReference>
<protein>
    <submittedName>
        <fullName evidence="1">SOS response-associated peptidase family protein</fullName>
    </submittedName>
</protein>
<dbReference type="RefSeq" id="WP_367770358.1">
    <property type="nucleotide sequence ID" value="NZ_JBFNXR010000019.1"/>
</dbReference>
<gene>
    <name evidence="1" type="ORF">ABUH87_04500</name>
</gene>
<dbReference type="InterPro" id="IPR036590">
    <property type="entry name" value="SRAP-like"/>
</dbReference>
<evidence type="ECO:0000313" key="2">
    <source>
        <dbReference type="Proteomes" id="UP001556118"/>
    </source>
</evidence>
<keyword evidence="2" id="KW-1185">Reference proteome</keyword>
<dbReference type="InterPro" id="IPR003738">
    <property type="entry name" value="SRAP"/>
</dbReference>
<dbReference type="Gene3D" id="3.90.1680.10">
    <property type="entry name" value="SOS response associated peptidase-like"/>
    <property type="match status" value="1"/>
</dbReference>